<dbReference type="RefSeq" id="WP_160731824.1">
    <property type="nucleotide sequence ID" value="NZ_BMJK01000001.1"/>
</dbReference>
<evidence type="ECO:0000256" key="4">
    <source>
        <dbReference type="ARBA" id="ARBA00022801"/>
    </source>
</evidence>
<comment type="caution">
    <text evidence="9">The sequence shown here is derived from an EMBL/GenBank/DDBJ whole genome shotgun (WGS) entry which is preliminary data.</text>
</comment>
<dbReference type="CDD" id="cd06455">
    <property type="entry name" value="M3A_TOP"/>
    <property type="match status" value="1"/>
</dbReference>
<dbReference type="GO" id="GO:0006508">
    <property type="term" value="P:proteolysis"/>
    <property type="evidence" value="ECO:0007669"/>
    <property type="project" value="UniProtKB-KW"/>
</dbReference>
<dbReference type="Pfam" id="PF01432">
    <property type="entry name" value="Peptidase_M3"/>
    <property type="match status" value="1"/>
</dbReference>
<gene>
    <name evidence="9" type="ORF">GRI62_06180</name>
</gene>
<dbReference type="PANTHER" id="PTHR11804:SF84">
    <property type="entry name" value="SACCHAROLYSIN"/>
    <property type="match status" value="1"/>
</dbReference>
<keyword evidence="6 7" id="KW-0482">Metalloprotease</keyword>
<dbReference type="InterPro" id="IPR024077">
    <property type="entry name" value="Neurolysin/TOP_dom2"/>
</dbReference>
<dbReference type="SUPFAM" id="SSF55486">
    <property type="entry name" value="Metalloproteases ('zincins'), catalytic domain"/>
    <property type="match status" value="1"/>
</dbReference>
<dbReference type="InterPro" id="IPR001567">
    <property type="entry name" value="Pept_M3A_M3B_dom"/>
</dbReference>
<keyword evidence="5 7" id="KW-0862">Zinc</keyword>
<evidence type="ECO:0000256" key="2">
    <source>
        <dbReference type="ARBA" id="ARBA00022670"/>
    </source>
</evidence>
<evidence type="ECO:0000256" key="7">
    <source>
        <dbReference type="RuleBase" id="RU003435"/>
    </source>
</evidence>
<keyword evidence="2 7" id="KW-0645">Protease</keyword>
<evidence type="ECO:0000259" key="8">
    <source>
        <dbReference type="Pfam" id="PF01432"/>
    </source>
</evidence>
<reference evidence="9 10" key="1">
    <citation type="submission" date="2019-12" db="EMBL/GenBank/DDBJ databases">
        <title>Genomic-based taxomic classification of the family Erythrobacteraceae.</title>
        <authorList>
            <person name="Xu L."/>
        </authorList>
    </citation>
    <scope>NUCLEOTIDE SEQUENCE [LARGE SCALE GENOMIC DNA]</scope>
    <source>
        <strain evidence="9 10">RC4-10-4</strain>
    </source>
</reference>
<evidence type="ECO:0000256" key="3">
    <source>
        <dbReference type="ARBA" id="ARBA00022723"/>
    </source>
</evidence>
<dbReference type="InterPro" id="IPR045090">
    <property type="entry name" value="Pept_M3A_M3B"/>
</dbReference>
<name>A0A845A0F1_9SPHN</name>
<dbReference type="AlphaFoldDB" id="A0A845A0F1"/>
<dbReference type="Proteomes" id="UP000460626">
    <property type="component" value="Unassembled WGS sequence"/>
</dbReference>
<organism evidence="9 10">
    <name type="scientific">Aurantiacibacter arachoides</name>
    <dbReference type="NCBI Taxonomy" id="1850444"/>
    <lineage>
        <taxon>Bacteria</taxon>
        <taxon>Pseudomonadati</taxon>
        <taxon>Pseudomonadota</taxon>
        <taxon>Alphaproteobacteria</taxon>
        <taxon>Sphingomonadales</taxon>
        <taxon>Erythrobacteraceae</taxon>
        <taxon>Aurantiacibacter</taxon>
    </lineage>
</organism>
<sequence>MTQHFMPPAQFAGAIYADAADAAAITARFDAYMAEAEARFAALEAQEGPYTVERTLKAYDDLAALAYYGGAEAYSFSQTMDTDEKRQAGMAGYTRLDTIGTRLGLSRAVYDRLCAIDASGADEGTQYYLRRTLEGYERSGVSLPDAEREQVRTLQEDLTRIGAEFARNIANARLVVHVLPEELAGLPQDWIDRHPVGANGLVEVSTDSPDLQPVMAYADDARLRERLMRLSLSRAYPENSALLGALFTKRQQLAELLGRADYATLVFEDRMLNTPAAVEAHLADLALAAAPSAAADLATLNEIYGQAMPGQTMDLFNQAYASRLARMARYDLDPQDVRRYFTYDNVRDGILALSEDLFAIDIRPWDTPLWHPDVEAYEVYDGGALLGQFYLDSHPRPGKYKHANHIGLRRGVKGESIPVSVLTMNLPAGGYATGLLEHGQIETFLHEYGHLLHNILGGRNQRWFGVSGVSNERDFTEAPSQMLENWVYDYDTLARFARNEAGETIPRELVNRMQAARWFGAGLNEMRQLGLSNASLRFHQGAPEDASAQGISVAFREYANRYALLPYPETTHMEAAFGHLDGYSAGYYTYGWSRVISADLFARFEAAGLRDPATAMAYRRLVLEPGGSKPAADLIEDFLGRPVKSDAFARHLRERG</sequence>
<dbReference type="Gene3D" id="3.40.390.10">
    <property type="entry name" value="Collagenase (Catalytic Domain)"/>
    <property type="match status" value="1"/>
</dbReference>
<evidence type="ECO:0000256" key="6">
    <source>
        <dbReference type="ARBA" id="ARBA00023049"/>
    </source>
</evidence>
<protein>
    <submittedName>
        <fullName evidence="9">Peptidase M3</fullName>
    </submittedName>
</protein>
<accession>A0A845A0F1</accession>
<dbReference type="OrthoDB" id="9773538at2"/>
<keyword evidence="3 7" id="KW-0479">Metal-binding</keyword>
<evidence type="ECO:0000313" key="9">
    <source>
        <dbReference type="EMBL" id="MXO93194.1"/>
    </source>
</evidence>
<dbReference type="GO" id="GO:0004222">
    <property type="term" value="F:metalloendopeptidase activity"/>
    <property type="evidence" value="ECO:0007669"/>
    <property type="project" value="InterPro"/>
</dbReference>
<dbReference type="GO" id="GO:0006518">
    <property type="term" value="P:peptide metabolic process"/>
    <property type="evidence" value="ECO:0007669"/>
    <property type="project" value="TreeGrafter"/>
</dbReference>
<evidence type="ECO:0000256" key="5">
    <source>
        <dbReference type="ARBA" id="ARBA00022833"/>
    </source>
</evidence>
<comment type="similarity">
    <text evidence="1 7">Belongs to the peptidase M3 family.</text>
</comment>
<comment type="cofactor">
    <cofactor evidence="7">
        <name>Zn(2+)</name>
        <dbReference type="ChEBI" id="CHEBI:29105"/>
    </cofactor>
    <text evidence="7">Binds 1 zinc ion.</text>
</comment>
<dbReference type="InterPro" id="IPR024079">
    <property type="entry name" value="MetalloPept_cat_dom_sf"/>
</dbReference>
<evidence type="ECO:0000256" key="1">
    <source>
        <dbReference type="ARBA" id="ARBA00006040"/>
    </source>
</evidence>
<proteinExistence type="inferred from homology"/>
<evidence type="ECO:0000313" key="10">
    <source>
        <dbReference type="Proteomes" id="UP000460626"/>
    </source>
</evidence>
<feature type="domain" description="Peptidase M3A/M3B catalytic" evidence="8">
    <location>
        <begin position="214"/>
        <end position="653"/>
    </location>
</feature>
<keyword evidence="4 7" id="KW-0378">Hydrolase</keyword>
<keyword evidence="10" id="KW-1185">Reference proteome</keyword>
<dbReference type="GO" id="GO:0046872">
    <property type="term" value="F:metal ion binding"/>
    <property type="evidence" value="ECO:0007669"/>
    <property type="project" value="UniProtKB-UniRule"/>
</dbReference>
<dbReference type="Gene3D" id="1.10.1370.10">
    <property type="entry name" value="Neurolysin, domain 3"/>
    <property type="match status" value="1"/>
</dbReference>
<dbReference type="PANTHER" id="PTHR11804">
    <property type="entry name" value="PROTEASE M3 THIMET OLIGOPEPTIDASE-RELATED"/>
    <property type="match status" value="1"/>
</dbReference>
<dbReference type="EMBL" id="WTYH01000001">
    <property type="protein sequence ID" value="MXO93194.1"/>
    <property type="molecule type" value="Genomic_DNA"/>
</dbReference>